<keyword evidence="3 8" id="KW-1133">Transmembrane helix</keyword>
<dbReference type="PANTHER" id="PTHR24243:SF208">
    <property type="entry name" value="PYROKININ-1 RECEPTOR"/>
    <property type="match status" value="1"/>
</dbReference>
<evidence type="ECO:0000256" key="7">
    <source>
        <dbReference type="ARBA" id="ARBA00023224"/>
    </source>
</evidence>
<feature type="domain" description="G-protein coupled receptors family 1 profile" evidence="9">
    <location>
        <begin position="67"/>
        <end position="346"/>
    </location>
</feature>
<feature type="transmembrane region" description="Helical" evidence="8">
    <location>
        <begin position="124"/>
        <end position="151"/>
    </location>
</feature>
<evidence type="ECO:0000256" key="4">
    <source>
        <dbReference type="ARBA" id="ARBA00023040"/>
    </source>
</evidence>
<dbReference type="Pfam" id="PF00001">
    <property type="entry name" value="7tm_1"/>
    <property type="match status" value="1"/>
</dbReference>
<feature type="transmembrane region" description="Helical" evidence="8">
    <location>
        <begin position="176"/>
        <end position="195"/>
    </location>
</feature>
<evidence type="ECO:0000259" key="9">
    <source>
        <dbReference type="PROSITE" id="PS50262"/>
    </source>
</evidence>
<evidence type="ECO:0000313" key="11">
    <source>
        <dbReference type="Proteomes" id="UP000230750"/>
    </source>
</evidence>
<keyword evidence="2 8" id="KW-0812">Transmembrane</keyword>
<evidence type="ECO:0000256" key="2">
    <source>
        <dbReference type="ARBA" id="ARBA00022692"/>
    </source>
</evidence>
<evidence type="ECO:0000256" key="5">
    <source>
        <dbReference type="ARBA" id="ARBA00023136"/>
    </source>
</evidence>
<comment type="caution">
    <text evidence="10">The sequence shown here is derived from an EMBL/GenBank/DDBJ whole genome shotgun (WGS) entry which is preliminary data.</text>
</comment>
<accession>A0A2G8L4K3</accession>
<reference evidence="10 11" key="1">
    <citation type="journal article" date="2017" name="PLoS Biol.">
        <title>The sea cucumber genome provides insights into morphological evolution and visceral regeneration.</title>
        <authorList>
            <person name="Zhang X."/>
            <person name="Sun L."/>
            <person name="Yuan J."/>
            <person name="Sun Y."/>
            <person name="Gao Y."/>
            <person name="Zhang L."/>
            <person name="Li S."/>
            <person name="Dai H."/>
            <person name="Hamel J.F."/>
            <person name="Liu C."/>
            <person name="Yu Y."/>
            <person name="Liu S."/>
            <person name="Lin W."/>
            <person name="Guo K."/>
            <person name="Jin S."/>
            <person name="Xu P."/>
            <person name="Storey K.B."/>
            <person name="Huan P."/>
            <person name="Zhang T."/>
            <person name="Zhou Y."/>
            <person name="Zhang J."/>
            <person name="Lin C."/>
            <person name="Li X."/>
            <person name="Xing L."/>
            <person name="Huo D."/>
            <person name="Sun M."/>
            <person name="Wang L."/>
            <person name="Mercier A."/>
            <person name="Li F."/>
            <person name="Yang H."/>
            <person name="Xiang J."/>
        </authorList>
    </citation>
    <scope>NUCLEOTIDE SEQUENCE [LARGE SCALE GENOMIC DNA]</scope>
    <source>
        <strain evidence="10">Shaxun</strain>
        <tissue evidence="10">Muscle</tissue>
    </source>
</reference>
<dbReference type="CDD" id="cd00637">
    <property type="entry name" value="7tm_classA_rhodopsin-like"/>
    <property type="match status" value="1"/>
</dbReference>
<dbReference type="OrthoDB" id="10011262at2759"/>
<keyword evidence="7" id="KW-0807">Transducer</keyword>
<organism evidence="10 11">
    <name type="scientific">Stichopus japonicus</name>
    <name type="common">Sea cucumber</name>
    <dbReference type="NCBI Taxonomy" id="307972"/>
    <lineage>
        <taxon>Eukaryota</taxon>
        <taxon>Metazoa</taxon>
        <taxon>Echinodermata</taxon>
        <taxon>Eleutherozoa</taxon>
        <taxon>Echinozoa</taxon>
        <taxon>Holothuroidea</taxon>
        <taxon>Aspidochirotacea</taxon>
        <taxon>Aspidochirotida</taxon>
        <taxon>Stichopodidae</taxon>
        <taxon>Apostichopus</taxon>
    </lineage>
</organism>
<dbReference type="GO" id="GO:0004930">
    <property type="term" value="F:G protein-coupled receptor activity"/>
    <property type="evidence" value="ECO:0007669"/>
    <property type="project" value="UniProtKB-KW"/>
</dbReference>
<keyword evidence="11" id="KW-1185">Reference proteome</keyword>
<dbReference type="SUPFAM" id="SSF81321">
    <property type="entry name" value="Family A G protein-coupled receptor-like"/>
    <property type="match status" value="1"/>
</dbReference>
<gene>
    <name evidence="10" type="ORF">BSL78_07929</name>
</gene>
<keyword evidence="6 10" id="KW-0675">Receptor</keyword>
<comment type="subcellular location">
    <subcellularLocation>
        <location evidence="1">Membrane</location>
        <topology evidence="1">Multi-pass membrane protein</topology>
    </subcellularLocation>
</comment>
<evidence type="ECO:0000256" key="1">
    <source>
        <dbReference type="ARBA" id="ARBA00004141"/>
    </source>
</evidence>
<feature type="transmembrane region" description="Helical" evidence="8">
    <location>
        <begin position="285"/>
        <end position="310"/>
    </location>
</feature>
<feature type="transmembrane region" description="Helical" evidence="8">
    <location>
        <begin position="51"/>
        <end position="74"/>
    </location>
</feature>
<evidence type="ECO:0000256" key="6">
    <source>
        <dbReference type="ARBA" id="ARBA00023170"/>
    </source>
</evidence>
<name>A0A2G8L4K3_STIJA</name>
<dbReference type="EMBL" id="MRZV01000223">
    <property type="protein sequence ID" value="PIK55199.1"/>
    <property type="molecule type" value="Genomic_DNA"/>
</dbReference>
<dbReference type="AlphaFoldDB" id="A0A2G8L4K3"/>
<feature type="transmembrane region" description="Helical" evidence="8">
    <location>
        <begin position="86"/>
        <end position="104"/>
    </location>
</feature>
<keyword evidence="5 8" id="KW-0472">Membrane</keyword>
<dbReference type="PRINTS" id="PR00237">
    <property type="entry name" value="GPCRRHODOPSN"/>
</dbReference>
<feature type="transmembrane region" description="Helical" evidence="8">
    <location>
        <begin position="227"/>
        <end position="252"/>
    </location>
</feature>
<evidence type="ECO:0000256" key="3">
    <source>
        <dbReference type="ARBA" id="ARBA00022989"/>
    </source>
</evidence>
<protein>
    <submittedName>
        <fullName evidence="10">Putative cholecystokinin receptor type A-like</fullName>
    </submittedName>
</protein>
<sequence length="396" mass="45594">MMLASQDNGTIYSSYSDHHRNLREMNYYVHDFSNKTREEIEWFFYSRMDHVVIGIVMPVILSLGFLGNGLFMFVTFRVKSMRTITNFYLISLAFADVCYLAIGIGEKLACLHSSTVHSDVHAFGVAFCLTIFPMVRTCAFASLFLVTLVTLDKYDAICRPIEHRVRTSPGRSHTKYVILAAWVVAFCLAAMTIPASSEYFTSYVVYNDATSEHHPELISYCWPVNGWIVMVVNGMQTLPFFFALFPNFFMYFQIIRKLNDRLIGRNIPQFVRNGTKMRNTVAKMLVLNGSVFFTCNMPFHTLSLIYVIVFFCDSATREFWQTKLQPVQPYVQLLLYVNSAVNPYIYNAVNRTYRKALYKAILCQKRIVKTSDRPSTRRTSSTVYAATEVNSEDTHL</sequence>
<evidence type="ECO:0000313" key="10">
    <source>
        <dbReference type="EMBL" id="PIK55199.1"/>
    </source>
</evidence>
<dbReference type="Gene3D" id="1.20.1070.10">
    <property type="entry name" value="Rhodopsin 7-helix transmembrane proteins"/>
    <property type="match status" value="1"/>
</dbReference>
<feature type="transmembrane region" description="Helical" evidence="8">
    <location>
        <begin position="330"/>
        <end position="349"/>
    </location>
</feature>
<proteinExistence type="predicted"/>
<dbReference type="Proteomes" id="UP000230750">
    <property type="component" value="Unassembled WGS sequence"/>
</dbReference>
<dbReference type="InterPro" id="IPR017452">
    <property type="entry name" value="GPCR_Rhodpsn_7TM"/>
</dbReference>
<dbReference type="PROSITE" id="PS50262">
    <property type="entry name" value="G_PROTEIN_RECEP_F1_2"/>
    <property type="match status" value="1"/>
</dbReference>
<dbReference type="GO" id="GO:0005886">
    <property type="term" value="C:plasma membrane"/>
    <property type="evidence" value="ECO:0007669"/>
    <property type="project" value="TreeGrafter"/>
</dbReference>
<keyword evidence="4" id="KW-0297">G-protein coupled receptor</keyword>
<dbReference type="STRING" id="307972.A0A2G8L4K3"/>
<dbReference type="PANTHER" id="PTHR24243">
    <property type="entry name" value="G-PROTEIN COUPLED RECEPTOR"/>
    <property type="match status" value="1"/>
</dbReference>
<dbReference type="InterPro" id="IPR000276">
    <property type="entry name" value="GPCR_Rhodpsn"/>
</dbReference>
<evidence type="ECO:0000256" key="8">
    <source>
        <dbReference type="SAM" id="Phobius"/>
    </source>
</evidence>